<organism evidence="2 3">
    <name type="scientific">Pseudocercospora fuligena</name>
    <dbReference type="NCBI Taxonomy" id="685502"/>
    <lineage>
        <taxon>Eukaryota</taxon>
        <taxon>Fungi</taxon>
        <taxon>Dikarya</taxon>
        <taxon>Ascomycota</taxon>
        <taxon>Pezizomycotina</taxon>
        <taxon>Dothideomycetes</taxon>
        <taxon>Dothideomycetidae</taxon>
        <taxon>Mycosphaerellales</taxon>
        <taxon>Mycosphaerellaceae</taxon>
        <taxon>Pseudocercospora</taxon>
    </lineage>
</organism>
<feature type="compositionally biased region" description="Basic and acidic residues" evidence="1">
    <location>
        <begin position="54"/>
        <end position="64"/>
    </location>
</feature>
<protein>
    <submittedName>
        <fullName evidence="2">Uncharacterized protein</fullName>
    </submittedName>
</protein>
<feature type="region of interest" description="Disordered" evidence="1">
    <location>
        <begin position="54"/>
        <end position="107"/>
    </location>
</feature>
<sequence length="107" mass="12654">MPSIYDSDRHHCYCGQASAFAPHGKCHVFCDIHTDYFFRPGQVCEKCQREARATAKKEKEAKKQDSKRKAKADSISWFKDNSKERKKPRTKDDDKKERKMSRLWIEN</sequence>
<dbReference type="Proteomes" id="UP000660729">
    <property type="component" value="Unassembled WGS sequence"/>
</dbReference>
<evidence type="ECO:0000313" key="2">
    <source>
        <dbReference type="EMBL" id="KAF7192221.1"/>
    </source>
</evidence>
<dbReference type="AlphaFoldDB" id="A0A8H6RJK1"/>
<evidence type="ECO:0000256" key="1">
    <source>
        <dbReference type="SAM" id="MobiDB-lite"/>
    </source>
</evidence>
<gene>
    <name evidence="2" type="ORF">HII31_06253</name>
</gene>
<accession>A0A8H6RJK1</accession>
<name>A0A8H6RJK1_9PEZI</name>
<keyword evidence="3" id="KW-1185">Reference proteome</keyword>
<evidence type="ECO:0000313" key="3">
    <source>
        <dbReference type="Proteomes" id="UP000660729"/>
    </source>
</evidence>
<dbReference type="EMBL" id="JABCIY010000148">
    <property type="protein sequence ID" value="KAF7192221.1"/>
    <property type="molecule type" value="Genomic_DNA"/>
</dbReference>
<reference evidence="2" key="1">
    <citation type="submission" date="2020-04" db="EMBL/GenBank/DDBJ databases">
        <title>Draft genome resource of the tomato pathogen Pseudocercospora fuligena.</title>
        <authorList>
            <person name="Zaccaron A."/>
        </authorList>
    </citation>
    <scope>NUCLEOTIDE SEQUENCE</scope>
    <source>
        <strain evidence="2">PF001</strain>
    </source>
</reference>
<proteinExistence type="predicted"/>
<comment type="caution">
    <text evidence="2">The sequence shown here is derived from an EMBL/GenBank/DDBJ whole genome shotgun (WGS) entry which is preliminary data.</text>
</comment>